<evidence type="ECO:0000313" key="1">
    <source>
        <dbReference type="EMBL" id="MBA8811181.1"/>
    </source>
</evidence>
<accession>A0A7W3PGV1</accession>
<dbReference type="RefSeq" id="WP_182620352.1">
    <property type="nucleotide sequence ID" value="NZ_BAAATF010000009.1"/>
</dbReference>
<proteinExistence type="predicted"/>
<evidence type="ECO:0008006" key="3">
    <source>
        <dbReference type="Google" id="ProtNLM"/>
    </source>
</evidence>
<protein>
    <recommendedName>
        <fullName evidence="3">Sigma-70-like protein</fullName>
    </recommendedName>
</protein>
<dbReference type="EMBL" id="JACGWV010000003">
    <property type="protein sequence ID" value="MBA8811181.1"/>
    <property type="molecule type" value="Genomic_DNA"/>
</dbReference>
<dbReference type="AlphaFoldDB" id="A0A7W3PGV1"/>
<evidence type="ECO:0000313" key="2">
    <source>
        <dbReference type="Proteomes" id="UP000540568"/>
    </source>
</evidence>
<gene>
    <name evidence="1" type="ORF">FHX71_005188</name>
</gene>
<reference evidence="1 2" key="1">
    <citation type="submission" date="2020-07" db="EMBL/GenBank/DDBJ databases">
        <title>Sequencing the genomes of 1000 actinobacteria strains.</title>
        <authorList>
            <person name="Klenk H.-P."/>
        </authorList>
    </citation>
    <scope>NUCLEOTIDE SEQUENCE [LARGE SCALE GENOMIC DNA]</scope>
    <source>
        <strain evidence="1 2">DSM 44121</strain>
    </source>
</reference>
<name>A0A7W3PGV1_9MICO</name>
<comment type="caution">
    <text evidence="1">The sequence shown here is derived from an EMBL/GenBank/DDBJ whole genome shotgun (WGS) entry which is preliminary data.</text>
</comment>
<sequence>MNIDEFEQTRAEKDPLRQAQRATELIDVYKNRSAELARLRKAAIDRAYAEGRSYTDIAKASGITKGRITQIRKSAPPVARAFFGVGPVTVAIPRRALDERPLGVIAAEDQAAADAMAELLVLLGHQPRSFEIPPSGEWEPPADAVAICGPKSSHVTAEAIQSDPYLSFEPDSEGRWVITDRQTGEVFVSPWDDIGDKTRDIAYVARLTRNNRQVLVVAGVHALGSIGAVEYLRRNLDDLFDAVNERPFSLVVASTFDDLTVTETEALWGPKVHS</sequence>
<keyword evidence="2" id="KW-1185">Reference proteome</keyword>
<dbReference type="Proteomes" id="UP000540568">
    <property type="component" value="Unassembled WGS sequence"/>
</dbReference>
<organism evidence="1 2">
    <name type="scientific">Promicromonospora sukumoe</name>
    <dbReference type="NCBI Taxonomy" id="88382"/>
    <lineage>
        <taxon>Bacteria</taxon>
        <taxon>Bacillati</taxon>
        <taxon>Actinomycetota</taxon>
        <taxon>Actinomycetes</taxon>
        <taxon>Micrococcales</taxon>
        <taxon>Promicromonosporaceae</taxon>
        <taxon>Promicromonospora</taxon>
    </lineage>
</organism>